<protein>
    <submittedName>
        <fullName evidence="2">Uncharacterized protein</fullName>
    </submittedName>
</protein>
<organism evidence="2 3">
    <name type="scientific">Halovenus carboxidivorans</name>
    <dbReference type="NCBI Taxonomy" id="2692199"/>
    <lineage>
        <taxon>Archaea</taxon>
        <taxon>Methanobacteriati</taxon>
        <taxon>Methanobacteriota</taxon>
        <taxon>Stenosarchaea group</taxon>
        <taxon>Halobacteria</taxon>
        <taxon>Halobacteriales</taxon>
        <taxon>Haloarculaceae</taxon>
        <taxon>Halovenus</taxon>
    </lineage>
</organism>
<keyword evidence="3" id="KW-1185">Reference proteome</keyword>
<name>A0A6B0TC72_9EURY</name>
<accession>A0A6B0TC72</accession>
<comment type="caution">
    <text evidence="2">The sequence shown here is derived from an EMBL/GenBank/DDBJ whole genome shotgun (WGS) entry which is preliminary data.</text>
</comment>
<reference evidence="2 3" key="1">
    <citation type="submission" date="2019-12" db="EMBL/GenBank/DDBJ databases">
        <title>Isolation and characterization of three novel carbon monoxide-oxidizing members of Halobacteria from salione crusts and soils.</title>
        <authorList>
            <person name="Myers M.R."/>
            <person name="King G.M."/>
        </authorList>
    </citation>
    <scope>NUCLEOTIDE SEQUENCE [LARGE SCALE GENOMIC DNA]</scope>
    <source>
        <strain evidence="2 3">WSH3</strain>
    </source>
</reference>
<evidence type="ECO:0000256" key="1">
    <source>
        <dbReference type="SAM" id="MobiDB-lite"/>
    </source>
</evidence>
<dbReference type="Proteomes" id="UP000466535">
    <property type="component" value="Unassembled WGS sequence"/>
</dbReference>
<proteinExistence type="predicted"/>
<gene>
    <name evidence="2" type="ORF">GRX03_14600</name>
</gene>
<dbReference type="EMBL" id="WUUT01000006">
    <property type="protein sequence ID" value="MXR52831.1"/>
    <property type="molecule type" value="Genomic_DNA"/>
</dbReference>
<dbReference type="PROSITE" id="PS51257">
    <property type="entry name" value="PROKAR_LIPOPROTEIN"/>
    <property type="match status" value="1"/>
</dbReference>
<evidence type="ECO:0000313" key="3">
    <source>
        <dbReference type="Proteomes" id="UP000466535"/>
    </source>
</evidence>
<dbReference type="AlphaFoldDB" id="A0A6B0TC72"/>
<feature type="region of interest" description="Disordered" evidence="1">
    <location>
        <begin position="17"/>
        <end position="52"/>
    </location>
</feature>
<sequence>MHRRAVLGGVSLLVGGSLAGCTSDSAEETTPENTSQDDPPATDPEGDRPDRSYDEELLGELYDLAAEFRFQASQHFDDGRSHWEGADYRQAMRRFTAAEEKFDASAAVLQRLTTRLETEGLAGFNVADTASRHVGHMHSAARNYAQASVAAADGETTTADSYRESAENAFQQADNYRFADVSVFRDELGTSQ</sequence>
<dbReference type="RefSeq" id="WP_159764964.1">
    <property type="nucleotide sequence ID" value="NZ_WUUT01000006.1"/>
</dbReference>
<evidence type="ECO:0000313" key="2">
    <source>
        <dbReference type="EMBL" id="MXR52831.1"/>
    </source>
</evidence>